<evidence type="ECO:0000256" key="3">
    <source>
        <dbReference type="ARBA" id="ARBA00022475"/>
    </source>
</evidence>
<evidence type="ECO:0000313" key="10">
    <source>
        <dbReference type="EMBL" id="CEG61530.1"/>
    </source>
</evidence>
<keyword evidence="3" id="KW-1003">Cell membrane</keyword>
<dbReference type="HOGENOM" id="CLU_122700_1_0_6"/>
<dbReference type="AlphaFoldDB" id="A0A098GHQ4"/>
<dbReference type="RefSeq" id="WP_045099754.1">
    <property type="nucleotide sequence ID" value="NZ_CP020615.1"/>
</dbReference>
<dbReference type="Proteomes" id="UP000032414">
    <property type="component" value="Chromosome I"/>
</dbReference>
<dbReference type="PANTHER" id="PTHR30574:SF1">
    <property type="entry name" value="SULPHUR TRANSPORT DOMAIN-CONTAINING PROTEIN"/>
    <property type="match status" value="1"/>
</dbReference>
<feature type="transmembrane region" description="Helical" evidence="9">
    <location>
        <begin position="117"/>
        <end position="135"/>
    </location>
</feature>
<name>A0A098GHQ4_LEGMI</name>
<dbReference type="PATRIC" id="fig|451.8.peg.3024"/>
<dbReference type="EMBL" id="FMVN01000008">
    <property type="protein sequence ID" value="SCY45243.1"/>
    <property type="molecule type" value="Genomic_DNA"/>
</dbReference>
<keyword evidence="7 9" id="KW-0472">Membrane</keyword>
<evidence type="ECO:0000256" key="6">
    <source>
        <dbReference type="ARBA" id="ARBA00022989"/>
    </source>
</evidence>
<reference evidence="11 13" key="3">
    <citation type="submission" date="2016-10" db="EMBL/GenBank/DDBJ databases">
        <authorList>
            <person name="Varghese N."/>
            <person name="Submissions S."/>
        </authorList>
    </citation>
    <scope>NUCLEOTIDE SEQUENCE [LARGE SCALE GENOMIC DNA]</scope>
    <source>
        <strain evidence="11 13">ATCC 33218</strain>
    </source>
</reference>
<dbReference type="InterPro" id="IPR007272">
    <property type="entry name" value="Sulf_transp_TsuA/YedE"/>
</dbReference>
<keyword evidence="4" id="KW-0997">Cell inner membrane</keyword>
<reference evidence="12" key="2">
    <citation type="submission" date="2014-09" db="EMBL/GenBank/DDBJ databases">
        <authorList>
            <person name="Gomez-Valero L."/>
        </authorList>
    </citation>
    <scope>NUCLEOTIDE SEQUENCE [LARGE SCALE GENOMIC DNA]</scope>
    <source>
        <strain evidence="12">ATCC33218</strain>
    </source>
</reference>
<keyword evidence="2" id="KW-0813">Transport</keyword>
<comment type="similarity">
    <text evidence="8">Belongs to the TsuA/YedE (TC 9.B.102) family.</text>
</comment>
<evidence type="ECO:0000256" key="5">
    <source>
        <dbReference type="ARBA" id="ARBA00022692"/>
    </source>
</evidence>
<evidence type="ECO:0000256" key="7">
    <source>
        <dbReference type="ARBA" id="ARBA00023136"/>
    </source>
</evidence>
<evidence type="ECO:0000313" key="11">
    <source>
        <dbReference type="EMBL" id="SCY45243.1"/>
    </source>
</evidence>
<dbReference type="Proteomes" id="UP000182998">
    <property type="component" value="Unassembled WGS sequence"/>
</dbReference>
<dbReference type="EMBL" id="LN614830">
    <property type="protein sequence ID" value="CEG61530.1"/>
    <property type="molecule type" value="Genomic_DNA"/>
</dbReference>
<protein>
    <submittedName>
        <fullName evidence="10">Uncharacterized protein</fullName>
    </submittedName>
</protein>
<evidence type="ECO:0000256" key="9">
    <source>
        <dbReference type="SAM" id="Phobius"/>
    </source>
</evidence>
<comment type="subcellular location">
    <subcellularLocation>
        <location evidence="1">Cell inner membrane</location>
        <topology evidence="1">Multi-pass membrane protein</topology>
    </subcellularLocation>
</comment>
<keyword evidence="5 9" id="KW-0812">Transmembrane</keyword>
<feature type="transmembrane region" description="Helical" evidence="9">
    <location>
        <begin position="79"/>
        <end position="97"/>
    </location>
</feature>
<dbReference type="GO" id="GO:0005886">
    <property type="term" value="C:plasma membrane"/>
    <property type="evidence" value="ECO:0007669"/>
    <property type="project" value="UniProtKB-SubCell"/>
</dbReference>
<keyword evidence="13" id="KW-1185">Reference proteome</keyword>
<evidence type="ECO:0000313" key="12">
    <source>
        <dbReference type="Proteomes" id="UP000032414"/>
    </source>
</evidence>
<evidence type="ECO:0000256" key="2">
    <source>
        <dbReference type="ARBA" id="ARBA00022448"/>
    </source>
</evidence>
<gene>
    <name evidence="10" type="ORF">LMI_2260</name>
    <name evidence="11" type="ORF">SAMN02982997_01737</name>
</gene>
<dbReference type="PANTHER" id="PTHR30574">
    <property type="entry name" value="INNER MEMBRANE PROTEIN YEDE"/>
    <property type="match status" value="1"/>
</dbReference>
<evidence type="ECO:0000256" key="8">
    <source>
        <dbReference type="ARBA" id="ARBA00035655"/>
    </source>
</evidence>
<sequence length="136" mass="14576">MIIEIRVVLGGILLGLATGMMLLVRGKILGCSGILFRSWDFSTYRPNIDNVLFILGLFLSGVIFNSTQVVPDPTSIFKVNPWLLILGGILVGGGTHLGNGCTSGHGLCGISLLRKRSIIAVSIFFPVAIITAWLIH</sequence>
<evidence type="ECO:0000256" key="1">
    <source>
        <dbReference type="ARBA" id="ARBA00004429"/>
    </source>
</evidence>
<organism evidence="10 12">
    <name type="scientific">Legionella micdadei</name>
    <name type="common">Tatlockia micdadei</name>
    <dbReference type="NCBI Taxonomy" id="451"/>
    <lineage>
        <taxon>Bacteria</taxon>
        <taxon>Pseudomonadati</taxon>
        <taxon>Pseudomonadota</taxon>
        <taxon>Gammaproteobacteria</taxon>
        <taxon>Legionellales</taxon>
        <taxon>Legionellaceae</taxon>
        <taxon>Legionella</taxon>
    </lineage>
</organism>
<evidence type="ECO:0000313" key="13">
    <source>
        <dbReference type="Proteomes" id="UP000182998"/>
    </source>
</evidence>
<accession>A0A098GHQ4</accession>
<dbReference type="OrthoDB" id="9814020at2"/>
<evidence type="ECO:0000256" key="4">
    <source>
        <dbReference type="ARBA" id="ARBA00022519"/>
    </source>
</evidence>
<keyword evidence="6 9" id="KW-1133">Transmembrane helix</keyword>
<feature type="transmembrane region" description="Helical" evidence="9">
    <location>
        <begin position="50"/>
        <end position="67"/>
    </location>
</feature>
<reference evidence="10" key="1">
    <citation type="submission" date="2014-09" db="EMBL/GenBank/DDBJ databases">
        <authorList>
            <person name="GOMEZ-VALERO Laura"/>
        </authorList>
    </citation>
    <scope>NUCLEOTIDE SEQUENCE</scope>
    <source>
        <strain evidence="10">ATCC33218</strain>
    </source>
</reference>
<dbReference type="KEGG" id="tmc:LMI_2260"/>
<proteinExistence type="inferred from homology"/>